<dbReference type="GO" id="GO:0000287">
    <property type="term" value="F:magnesium ion binding"/>
    <property type="evidence" value="ECO:0007669"/>
    <property type="project" value="TreeGrafter"/>
</dbReference>
<accession>A0A917XS40</accession>
<evidence type="ECO:0000313" key="1">
    <source>
        <dbReference type="EMBL" id="GGN51433.1"/>
    </source>
</evidence>
<dbReference type="SFLD" id="SFLDS00003">
    <property type="entry name" value="Haloacid_Dehalogenase"/>
    <property type="match status" value="1"/>
</dbReference>
<name>A0A917XS40_9BACI</name>
<dbReference type="SFLD" id="SFLDG01140">
    <property type="entry name" value="C2.B:_Phosphomannomutase_and_P"/>
    <property type="match status" value="1"/>
</dbReference>
<protein>
    <submittedName>
        <fullName evidence="1">Phosphatase</fullName>
    </submittedName>
</protein>
<dbReference type="PANTHER" id="PTHR10000:SF25">
    <property type="entry name" value="PHOSPHATASE YKRA-RELATED"/>
    <property type="match status" value="1"/>
</dbReference>
<organism evidence="1 2">
    <name type="scientific">Oceanobacillus indicireducens</name>
    <dbReference type="NCBI Taxonomy" id="1004261"/>
    <lineage>
        <taxon>Bacteria</taxon>
        <taxon>Bacillati</taxon>
        <taxon>Bacillota</taxon>
        <taxon>Bacilli</taxon>
        <taxon>Bacillales</taxon>
        <taxon>Bacillaceae</taxon>
        <taxon>Oceanobacillus</taxon>
    </lineage>
</organism>
<gene>
    <name evidence="1" type="ORF">GCM10007971_05930</name>
</gene>
<dbReference type="InterPro" id="IPR023214">
    <property type="entry name" value="HAD_sf"/>
</dbReference>
<reference evidence="1" key="1">
    <citation type="journal article" date="2014" name="Int. J. Syst. Evol. Microbiol.">
        <title>Complete genome sequence of Corynebacterium casei LMG S-19264T (=DSM 44701T), isolated from a smear-ripened cheese.</title>
        <authorList>
            <consortium name="US DOE Joint Genome Institute (JGI-PGF)"/>
            <person name="Walter F."/>
            <person name="Albersmeier A."/>
            <person name="Kalinowski J."/>
            <person name="Ruckert C."/>
        </authorList>
    </citation>
    <scope>NUCLEOTIDE SEQUENCE</scope>
    <source>
        <strain evidence="1">JCM 17251</strain>
    </source>
</reference>
<dbReference type="SUPFAM" id="SSF56784">
    <property type="entry name" value="HAD-like"/>
    <property type="match status" value="1"/>
</dbReference>
<dbReference type="Gene3D" id="3.40.50.1000">
    <property type="entry name" value="HAD superfamily/HAD-like"/>
    <property type="match status" value="1"/>
</dbReference>
<dbReference type="PROSITE" id="PS01228">
    <property type="entry name" value="COF_1"/>
    <property type="match status" value="1"/>
</dbReference>
<dbReference type="AlphaFoldDB" id="A0A917XS40"/>
<dbReference type="Proteomes" id="UP000624041">
    <property type="component" value="Unassembled WGS sequence"/>
</dbReference>
<dbReference type="Pfam" id="PF08282">
    <property type="entry name" value="Hydrolase_3"/>
    <property type="match status" value="1"/>
</dbReference>
<keyword evidence="2" id="KW-1185">Reference proteome</keyword>
<evidence type="ECO:0000313" key="2">
    <source>
        <dbReference type="Proteomes" id="UP000624041"/>
    </source>
</evidence>
<dbReference type="InterPro" id="IPR006379">
    <property type="entry name" value="HAD-SF_hydro_IIB"/>
</dbReference>
<dbReference type="GO" id="GO:0016791">
    <property type="term" value="F:phosphatase activity"/>
    <property type="evidence" value="ECO:0007669"/>
    <property type="project" value="TreeGrafter"/>
</dbReference>
<dbReference type="NCBIfam" id="TIGR00099">
    <property type="entry name" value="Cof-subfamily"/>
    <property type="match status" value="1"/>
</dbReference>
<dbReference type="PANTHER" id="PTHR10000">
    <property type="entry name" value="PHOSPHOSERINE PHOSPHATASE"/>
    <property type="match status" value="1"/>
</dbReference>
<dbReference type="InterPro" id="IPR036412">
    <property type="entry name" value="HAD-like_sf"/>
</dbReference>
<dbReference type="RefSeq" id="WP_188855949.1">
    <property type="nucleotide sequence ID" value="NZ_BMOS01000003.1"/>
</dbReference>
<dbReference type="InterPro" id="IPR000150">
    <property type="entry name" value="Cof"/>
</dbReference>
<dbReference type="PROSITE" id="PS01229">
    <property type="entry name" value="COF_2"/>
    <property type="match status" value="1"/>
</dbReference>
<reference evidence="1" key="2">
    <citation type="submission" date="2020-09" db="EMBL/GenBank/DDBJ databases">
        <authorList>
            <person name="Sun Q."/>
            <person name="Ohkuma M."/>
        </authorList>
    </citation>
    <scope>NUCLEOTIDE SEQUENCE</scope>
    <source>
        <strain evidence="1">JCM 17251</strain>
    </source>
</reference>
<dbReference type="EMBL" id="BMOS01000003">
    <property type="protein sequence ID" value="GGN51433.1"/>
    <property type="molecule type" value="Genomic_DNA"/>
</dbReference>
<sequence>MRYKAVFLDIDGTILMPDHTYSSSTVEAIKQLQAQNIHTFIATGRPLHEIKGLTEELNITNLIGYNGAYGIVQGKEIVNEPFAPEIVERFRKTAEEKKNEMVLYANGENYFTAIDDPFAQGFIKTFEMKINVELVAPKYDNILGMTLIKLKESEVDTYQSDKNIHLSQVNVPGMQHAYDVIRTNVNKGKAIKQVLDHLGIDKEETIAFGDGMNDKEMFSTVGTSFAMGNADPELFQYATHRTTTVSDSGIFNGLKQLDLVG</sequence>
<dbReference type="GO" id="GO:0005829">
    <property type="term" value="C:cytosol"/>
    <property type="evidence" value="ECO:0007669"/>
    <property type="project" value="TreeGrafter"/>
</dbReference>
<dbReference type="NCBIfam" id="TIGR01484">
    <property type="entry name" value="HAD-SF-IIB"/>
    <property type="match status" value="1"/>
</dbReference>
<comment type="caution">
    <text evidence="1">The sequence shown here is derived from an EMBL/GenBank/DDBJ whole genome shotgun (WGS) entry which is preliminary data.</text>
</comment>
<dbReference type="Gene3D" id="3.30.1240.10">
    <property type="match status" value="1"/>
</dbReference>
<proteinExistence type="predicted"/>